<dbReference type="GO" id="GO:0008784">
    <property type="term" value="F:alanine racemase activity"/>
    <property type="evidence" value="ECO:0007669"/>
    <property type="project" value="UniProtKB-EC"/>
</dbReference>
<dbReference type="InterPro" id="IPR011079">
    <property type="entry name" value="Ala_racemase_C"/>
</dbReference>
<dbReference type="Gene3D" id="3.20.20.10">
    <property type="entry name" value="Alanine racemase"/>
    <property type="match status" value="1"/>
</dbReference>
<evidence type="ECO:0000313" key="6">
    <source>
        <dbReference type="Proteomes" id="UP000443582"/>
    </source>
</evidence>
<reference evidence="6" key="1">
    <citation type="journal article" date="2019" name="Int. J. Syst. Evol. Microbiol.">
        <title>Halobacteriovorax valvorus sp. nov., a novel prokaryotic predator isolated from coastal seawater of China.</title>
        <authorList>
            <person name="Chen M.-X."/>
        </authorList>
    </citation>
    <scope>NUCLEOTIDE SEQUENCE [LARGE SCALE GENOMIC DNA]</scope>
    <source>
        <strain evidence="6">BL9</strain>
    </source>
</reference>
<feature type="domain" description="Alanine racemase C-terminal" evidence="4">
    <location>
        <begin position="250"/>
        <end position="374"/>
    </location>
</feature>
<dbReference type="EC" id="5.1.1.1" evidence="5"/>
<dbReference type="InterPro" id="IPR001608">
    <property type="entry name" value="Ala_racemase_N"/>
</dbReference>
<keyword evidence="6" id="KW-1185">Reference proteome</keyword>
<dbReference type="Gene3D" id="2.40.37.10">
    <property type="entry name" value="Lyase, Ornithine Decarboxylase, Chain A, domain 1"/>
    <property type="match status" value="1"/>
</dbReference>
<dbReference type="NCBIfam" id="TIGR00492">
    <property type="entry name" value="alr"/>
    <property type="match status" value="1"/>
</dbReference>
<gene>
    <name evidence="5" type="primary">alr</name>
    <name evidence="5" type="ORF">DAY19_09585</name>
</gene>
<dbReference type="InterPro" id="IPR009006">
    <property type="entry name" value="Ala_racemase/Decarboxylase_C"/>
</dbReference>
<dbReference type="InterPro" id="IPR000821">
    <property type="entry name" value="Ala_racemase"/>
</dbReference>
<name>A0ABY0IJ96_9BACT</name>
<dbReference type="SUPFAM" id="SSF51419">
    <property type="entry name" value="PLP-binding barrel"/>
    <property type="match status" value="1"/>
</dbReference>
<keyword evidence="3 5" id="KW-0413">Isomerase</keyword>
<protein>
    <submittedName>
        <fullName evidence="5">Alanine racemase</fullName>
        <ecNumber evidence="5">5.1.1.1</ecNumber>
    </submittedName>
</protein>
<organism evidence="5 6">
    <name type="scientific">Halobacteriovorax vibrionivorans</name>
    <dbReference type="NCBI Taxonomy" id="2152716"/>
    <lineage>
        <taxon>Bacteria</taxon>
        <taxon>Pseudomonadati</taxon>
        <taxon>Bdellovibrionota</taxon>
        <taxon>Bacteriovoracia</taxon>
        <taxon>Bacteriovoracales</taxon>
        <taxon>Halobacteriovoraceae</taxon>
        <taxon>Halobacteriovorax</taxon>
    </lineage>
</organism>
<dbReference type="RefSeq" id="WP_115361824.1">
    <property type="nucleotide sequence ID" value="NZ_QDKL01000002.1"/>
</dbReference>
<dbReference type="SMART" id="SM01005">
    <property type="entry name" value="Ala_racemase_C"/>
    <property type="match status" value="1"/>
</dbReference>
<dbReference type="PRINTS" id="PR00992">
    <property type="entry name" value="ALARACEMASE"/>
</dbReference>
<dbReference type="PANTHER" id="PTHR30511">
    <property type="entry name" value="ALANINE RACEMASE"/>
    <property type="match status" value="1"/>
</dbReference>
<dbReference type="PANTHER" id="PTHR30511:SF0">
    <property type="entry name" value="ALANINE RACEMASE, CATABOLIC-RELATED"/>
    <property type="match status" value="1"/>
</dbReference>
<keyword evidence="2" id="KW-0663">Pyridoxal phosphate</keyword>
<evidence type="ECO:0000256" key="1">
    <source>
        <dbReference type="ARBA" id="ARBA00001933"/>
    </source>
</evidence>
<dbReference type="EMBL" id="QDKL01000002">
    <property type="protein sequence ID" value="RZF21931.1"/>
    <property type="molecule type" value="Genomic_DNA"/>
</dbReference>
<accession>A0ABY0IJ96</accession>
<dbReference type="InterPro" id="IPR029066">
    <property type="entry name" value="PLP-binding_barrel"/>
</dbReference>
<comment type="cofactor">
    <cofactor evidence="1">
        <name>pyridoxal 5'-phosphate</name>
        <dbReference type="ChEBI" id="CHEBI:597326"/>
    </cofactor>
</comment>
<comment type="caution">
    <text evidence="5">The sequence shown here is derived from an EMBL/GenBank/DDBJ whole genome shotgun (WGS) entry which is preliminary data.</text>
</comment>
<dbReference type="Pfam" id="PF01168">
    <property type="entry name" value="Ala_racemase_N"/>
    <property type="match status" value="1"/>
</dbReference>
<evidence type="ECO:0000259" key="4">
    <source>
        <dbReference type="SMART" id="SM01005"/>
    </source>
</evidence>
<evidence type="ECO:0000256" key="2">
    <source>
        <dbReference type="ARBA" id="ARBA00022898"/>
    </source>
</evidence>
<dbReference type="SUPFAM" id="SSF50621">
    <property type="entry name" value="Alanine racemase C-terminal domain-like"/>
    <property type="match status" value="1"/>
</dbReference>
<dbReference type="Pfam" id="PF00842">
    <property type="entry name" value="Ala_racemase_C"/>
    <property type="match status" value="1"/>
</dbReference>
<dbReference type="Proteomes" id="UP000443582">
    <property type="component" value="Unassembled WGS sequence"/>
</dbReference>
<evidence type="ECO:0000313" key="5">
    <source>
        <dbReference type="EMBL" id="RZF21931.1"/>
    </source>
</evidence>
<proteinExistence type="predicted"/>
<evidence type="ECO:0000256" key="3">
    <source>
        <dbReference type="ARBA" id="ARBA00023235"/>
    </source>
</evidence>
<sequence length="375" mass="42564">MRIKSSMEVNVSTLAQNYQLLKEICPNNETLFMVKANAYGHGLVPVVKFAYYELGIKEFGCASIGEALRLREEIPNGEFEVYVFSDVNLDLQEAADIYLNNRIIPVISNETNLEFFLSHEEFRYFPLCLKFNTGMNRLGIKMDRIDYAIQTIKKHGRSSIYHLMTHFSSSSLSMQKNKRNLTQKENWKELKSQINSSGIEIHKSSIANSGAIEQKVGLEESHVRAGLMMYGPSSLLPQYNKLSCWKGKLISKLETTFIDSFQVDRGTPIGYGATPCPSAGTVGVFALGYGDGFSTRYQNVHLNHGEYEGQIVGRVNMDMAQILFPNTNLTIKNGERFVVWDQNGQNFSNICVESKTIPYEVFIHLTERIPKIYRQ</sequence>